<name>A7IVJ0_PBCVM</name>
<dbReference type="EMBL" id="DQ491001">
    <property type="protein sequence ID" value="ABT14364.1"/>
    <property type="molecule type" value="Genomic_DNA"/>
</dbReference>
<dbReference type="Proteomes" id="UP000246715">
    <property type="component" value="Segment"/>
</dbReference>
<proteinExistence type="predicted"/>
<organismHost>
    <name type="scientific">Paramecium bursaria</name>
    <dbReference type="NCBI Taxonomy" id="74790"/>
</organismHost>
<evidence type="ECO:0000313" key="2">
    <source>
        <dbReference type="Proteomes" id="UP000246715"/>
    </source>
</evidence>
<evidence type="ECO:0000313" key="1">
    <source>
        <dbReference type="EMBL" id="ABT14364.1"/>
    </source>
</evidence>
<protein>
    <submittedName>
        <fullName evidence="1">Uncharacterized protein M810R</fullName>
    </submittedName>
</protein>
<sequence length="83" mass="9479">MRATTMRVFIPTSRPIIITRPTRVVRSRLSPTSIDMITIWSERSFSTSVLLGVFLFGKMVIEAAEKSVKPKDREINYDSDDSE</sequence>
<accession>A7IVJ0</accession>
<gene>
    <name evidence="1" type="primary">M810R</name>
    <name evidence="1" type="ORF">MT325_M810R</name>
</gene>
<organism evidence="1 2">
    <name type="scientific">Paramecium bursaria Chlorella virus MT325</name>
    <name type="common">PBCV-MT325</name>
    <dbReference type="NCBI Taxonomy" id="346932"/>
    <lineage>
        <taxon>Viruses</taxon>
        <taxon>Varidnaviria</taxon>
        <taxon>Bamfordvirae</taxon>
        <taxon>Nucleocytoviricota</taxon>
        <taxon>Megaviricetes</taxon>
        <taxon>Algavirales</taxon>
        <taxon>Phycodnaviridae</taxon>
        <taxon>Chlorovirus</taxon>
        <taxon>Chlorovirus conductrix</taxon>
        <taxon>Paramecium bursaria Chlorella virus A1</taxon>
    </lineage>
</organism>
<reference evidence="1 2" key="1">
    <citation type="journal article" date="2007" name="Virology">
        <title>Sequence and annotation of the 314-kb MT325 and the 321-kb FR483 viruses that infect Chlorella Pbi.</title>
        <authorList>
            <person name="Fitzgerald L.A."/>
            <person name="Graves M.V."/>
            <person name="Li X."/>
            <person name="Feldblyum T."/>
            <person name="Hartigan J."/>
            <person name="Van Etten J.L."/>
        </authorList>
    </citation>
    <scope>NUCLEOTIDE SEQUENCE [LARGE SCALE GENOMIC DNA]</scope>
    <source>
        <strain evidence="1 2">MT325</strain>
    </source>
</reference>